<comment type="function">
    <text evidence="6">Catalyzes the glucosylation at the O-5 position of anthocyanidin 3-glucosides to form anthocyanidin 3,5-di-O-glucosides using UDP-glucose as sugar donor. Anthocyanidin 3,5-di-O-glucosides are molecules that are responsible for pigmentation. Also acts on anthocyanidin 3-O-(6-O-malonylglucoside). Much less active with hydroxycinnamoylglucose derivatives. No activity in the absence of the 3-O-glucoside group.</text>
</comment>
<organism evidence="8 9">
    <name type="scientific">Salvia divinorum</name>
    <name type="common">Maria pastora</name>
    <name type="synonym">Diviner's sage</name>
    <dbReference type="NCBI Taxonomy" id="28513"/>
    <lineage>
        <taxon>Eukaryota</taxon>
        <taxon>Viridiplantae</taxon>
        <taxon>Streptophyta</taxon>
        <taxon>Embryophyta</taxon>
        <taxon>Tracheophyta</taxon>
        <taxon>Spermatophyta</taxon>
        <taxon>Magnoliopsida</taxon>
        <taxon>eudicotyledons</taxon>
        <taxon>Gunneridae</taxon>
        <taxon>Pentapetalae</taxon>
        <taxon>asterids</taxon>
        <taxon>lamiids</taxon>
        <taxon>Lamiales</taxon>
        <taxon>Lamiaceae</taxon>
        <taxon>Nepetoideae</taxon>
        <taxon>Mentheae</taxon>
        <taxon>Salviinae</taxon>
        <taxon>Salvia</taxon>
        <taxon>Salvia subgen. Calosphace</taxon>
    </lineage>
</organism>
<evidence type="ECO:0000256" key="7">
    <source>
        <dbReference type="ARBA" id="ARBA00066781"/>
    </source>
</evidence>
<evidence type="ECO:0000256" key="6">
    <source>
        <dbReference type="ARBA" id="ARBA00056922"/>
    </source>
</evidence>
<evidence type="ECO:0000313" key="9">
    <source>
        <dbReference type="Proteomes" id="UP001567538"/>
    </source>
</evidence>
<dbReference type="AlphaFoldDB" id="A0ABD1HY61"/>
<dbReference type="GO" id="GO:0102816">
    <property type="term" value="F:UDP-D-glucose:delphinidin 3-O-glucosyl-5-O-caffeoylglucoside -O-beta-D-glucosyltransferase activity"/>
    <property type="evidence" value="ECO:0007669"/>
    <property type="project" value="UniProtKB-EC"/>
</dbReference>
<comment type="catalytic activity">
    <reaction evidence="5">
        <text>an anthocyanidin 3-O-beta-D-glucoside + UDP-alpha-D-glucose = an anthocyanidin 3,5-di-O-beta-D-glucoside + UDP + 2 H(+)</text>
        <dbReference type="Rhea" id="RHEA:35423"/>
        <dbReference type="ChEBI" id="CHEBI:15378"/>
        <dbReference type="ChEBI" id="CHEBI:16307"/>
        <dbReference type="ChEBI" id="CHEBI:57503"/>
        <dbReference type="ChEBI" id="CHEBI:58223"/>
        <dbReference type="ChEBI" id="CHEBI:58885"/>
        <dbReference type="EC" id="2.4.1.298"/>
    </reaction>
</comment>
<dbReference type="Gene3D" id="3.40.50.2000">
    <property type="entry name" value="Glycogen Phosphorylase B"/>
    <property type="match status" value="2"/>
</dbReference>
<evidence type="ECO:0000256" key="3">
    <source>
        <dbReference type="ARBA" id="ARBA00022679"/>
    </source>
</evidence>
<evidence type="ECO:0000256" key="4">
    <source>
        <dbReference type="ARBA" id="ARBA00022729"/>
    </source>
</evidence>
<comment type="pathway">
    <text evidence="1">Pigment biosynthesis; anthocyanin biosynthesis.</text>
</comment>
<accession>A0ABD1HY61</accession>
<dbReference type="Pfam" id="PF00201">
    <property type="entry name" value="UDPGT"/>
    <property type="match status" value="1"/>
</dbReference>
<proteinExistence type="inferred from homology"/>
<dbReference type="PANTHER" id="PTHR11926">
    <property type="entry name" value="GLUCOSYL/GLUCURONOSYL TRANSFERASES"/>
    <property type="match status" value="1"/>
</dbReference>
<dbReference type="PANTHER" id="PTHR11926:SF1560">
    <property type="entry name" value="UDP-GLYCOSYLTRANSFERASE 74E1-RELATED"/>
    <property type="match status" value="1"/>
</dbReference>
<evidence type="ECO:0000256" key="1">
    <source>
        <dbReference type="ARBA" id="ARBA00004935"/>
    </source>
</evidence>
<gene>
    <name evidence="8" type="ORF">AAHA92_04125</name>
</gene>
<dbReference type="FunFam" id="3.40.50.2000:FF:000019">
    <property type="entry name" value="Glycosyltransferase"/>
    <property type="match status" value="1"/>
</dbReference>
<name>A0ABD1HY61_SALDI</name>
<reference evidence="8 9" key="1">
    <citation type="submission" date="2024-06" db="EMBL/GenBank/DDBJ databases">
        <title>A chromosome level genome sequence of Diviner's sage (Salvia divinorum).</title>
        <authorList>
            <person name="Ford S.A."/>
            <person name="Ro D.-K."/>
            <person name="Ness R.W."/>
            <person name="Phillips M.A."/>
        </authorList>
    </citation>
    <scope>NUCLEOTIDE SEQUENCE [LARGE SCALE GENOMIC DNA]</scope>
    <source>
        <strain evidence="8">SAF-2024a</strain>
        <tissue evidence="8">Leaf</tissue>
    </source>
</reference>
<protein>
    <recommendedName>
        <fullName evidence="7">anthocyanidin 3-O-glucoside 5-O-glucosyltransferase</fullName>
        <ecNumber evidence="7">2.4.1.298</ecNumber>
    </recommendedName>
</protein>
<evidence type="ECO:0000256" key="5">
    <source>
        <dbReference type="ARBA" id="ARBA00050360"/>
    </source>
</evidence>
<evidence type="ECO:0000313" key="8">
    <source>
        <dbReference type="EMBL" id="KAL1561418.1"/>
    </source>
</evidence>
<comment type="similarity">
    <text evidence="2">Belongs to the UDP-glycosyltransferase family.</text>
</comment>
<dbReference type="InterPro" id="IPR002213">
    <property type="entry name" value="UDP_glucos_trans"/>
</dbReference>
<keyword evidence="8" id="KW-0328">Glycosyltransferase</keyword>
<dbReference type="Proteomes" id="UP001567538">
    <property type="component" value="Unassembled WGS sequence"/>
</dbReference>
<keyword evidence="3 8" id="KW-0808">Transferase</keyword>
<sequence>MDAEVVVLPYPAQGHINPAAALAETLALRGLRVALITTTALSKTATFHHTPATPIAIHHLSDGHERATQPETTEAYLARLEANLSRSLAAFLDERGQVKAVVYDSIMPWVLDIAHERGLLGAVFFTQSCSVSAVYYHLKQGLVRLPYDQGSATDLPALPPLRPRHLPSFAHVDSQRTTVDFLGRQFDNLERADWIFFNSFHKLESQVLEWMAKQWPVKAVGPTYLLLQKRKRLVSNHIISLFEPKQDEACREWLDARGSGSVVYVSFGSLAPLRKEQMEELAHGLAMSNCPFLWVVRASEMDKLQPLTSFDLERGLVVEWCHQPQVLAHRAVACFVSHCGWNSTLEALSHGVPLVAMGQLYDQPTNAMFVEDVWGFGIGVRAREDGIVGREEIAMRVKQVVEGDEGIELKKNACKWKGLADEAVEQGGTSSTNIDEFVSTLTKIE</sequence>
<comment type="caution">
    <text evidence="8">The sequence shown here is derived from an EMBL/GenBank/DDBJ whole genome shotgun (WGS) entry which is preliminary data.</text>
</comment>
<keyword evidence="9" id="KW-1185">Reference proteome</keyword>
<dbReference type="EMBL" id="JBEAFC010000003">
    <property type="protein sequence ID" value="KAL1561418.1"/>
    <property type="molecule type" value="Genomic_DNA"/>
</dbReference>
<evidence type="ECO:0000256" key="2">
    <source>
        <dbReference type="ARBA" id="ARBA00009995"/>
    </source>
</evidence>
<dbReference type="SUPFAM" id="SSF53756">
    <property type="entry name" value="UDP-Glycosyltransferase/glycogen phosphorylase"/>
    <property type="match status" value="1"/>
</dbReference>
<dbReference type="EC" id="2.4.1.298" evidence="7"/>
<keyword evidence="4" id="KW-0732">Signal</keyword>
<dbReference type="CDD" id="cd03784">
    <property type="entry name" value="GT1_Gtf-like"/>
    <property type="match status" value="1"/>
</dbReference>